<dbReference type="GO" id="GO:0016020">
    <property type="term" value="C:membrane"/>
    <property type="evidence" value="ECO:0007669"/>
    <property type="project" value="UniProtKB-SubCell"/>
</dbReference>
<dbReference type="GO" id="GO:0055085">
    <property type="term" value="P:transmembrane transport"/>
    <property type="evidence" value="ECO:0007669"/>
    <property type="project" value="InterPro"/>
</dbReference>
<evidence type="ECO:0000256" key="1">
    <source>
        <dbReference type="ARBA" id="ARBA00004141"/>
    </source>
</evidence>
<sequence length="625" mass="68279">MGSSKEEKRNVSAESIAVESDKKLKKVLTFQDLFFLSMGGIIGSGWLLGVAAGAGAAGPASILSWIIGGVIVLLIALTLAEVAGSVPKSGALVRYPHLTYGSYTGFILGWAYLLGAVTTPTIEAEAVLTYVATYVPDLFRTVSGVSVLTPVGILFGIGLLLAFFFLNWFGIRFLGKFNSVATWWKFILPVTTFIFLLFMFNKSNFVSYGGFAPLGLGSIFYAIPAAGIIFSYLGFRQAVEFGGEAKNPQRDIPRATILSIIAAITLYSLLQFAFVGAIKWPAGVNWSNLTSSALGTSPFFTELKYSGIALFAAFANLLLIDAWISPSGTGWIYLGTSSRVLYGMGADGYLPSALLKIHSKTKVPYVALIASLVIGVFFFLPFPSWYLFVGFSTSATVLTYIISPVALKIFRKNAPQLKKTFELPYASVIAPIAFVGGALIIYWSGITTLTMITYATLVGIPIFYFVYVTEKLGLSKRFAYTLGSIELIVSIVGIILNYLYVLYAPTTESMTVKTSVFLSMLFITFVVFISGTVLMGRRLDNDKKLIFTSSYWLFALIFSTDFVSYFGSFGMNTLISFPWDTLIMAAVYGVIYVFAIRAGYKTEDLQKIIEEQYELPIIPEKHIPG</sequence>
<evidence type="ECO:0000313" key="8">
    <source>
        <dbReference type="EMBL" id="HGE75106.1"/>
    </source>
</evidence>
<dbReference type="AlphaFoldDB" id="A0A7V3VT43"/>
<dbReference type="PIRSF" id="PIRSF006060">
    <property type="entry name" value="AA_transporter"/>
    <property type="match status" value="1"/>
</dbReference>
<keyword evidence="4 6" id="KW-1133">Transmembrane helix</keyword>
<dbReference type="PANTHER" id="PTHR47547">
    <property type="match status" value="1"/>
</dbReference>
<evidence type="ECO:0000256" key="2">
    <source>
        <dbReference type="ARBA" id="ARBA00022448"/>
    </source>
</evidence>
<evidence type="ECO:0000256" key="5">
    <source>
        <dbReference type="ARBA" id="ARBA00023136"/>
    </source>
</evidence>
<evidence type="ECO:0000256" key="3">
    <source>
        <dbReference type="ARBA" id="ARBA00022692"/>
    </source>
</evidence>
<organism evidence="8">
    <name type="scientific">Mesoaciditoga lauensis</name>
    <dbReference type="NCBI Taxonomy" id="1495039"/>
    <lineage>
        <taxon>Bacteria</taxon>
        <taxon>Thermotogati</taxon>
        <taxon>Thermotogota</taxon>
        <taxon>Thermotogae</taxon>
        <taxon>Mesoaciditogales</taxon>
        <taxon>Mesoaciditogaceae</taxon>
        <taxon>Mesoaciditoga</taxon>
    </lineage>
</organism>
<dbReference type="InterPro" id="IPR052962">
    <property type="entry name" value="AA_Transporter_AGT"/>
</dbReference>
<comment type="caution">
    <text evidence="8">The sequence shown here is derived from an EMBL/GenBank/DDBJ whole genome shotgun (WGS) entry which is preliminary data.</text>
</comment>
<feature type="domain" description="Amino acid permease/ SLC12A" evidence="7">
    <location>
        <begin position="33"/>
        <end position="459"/>
    </location>
</feature>
<dbReference type="Gene3D" id="1.20.1740.10">
    <property type="entry name" value="Amino acid/polyamine transporter I"/>
    <property type="match status" value="1"/>
</dbReference>
<dbReference type="InterPro" id="IPR004841">
    <property type="entry name" value="AA-permease/SLC12A_dom"/>
</dbReference>
<feature type="transmembrane region" description="Helical" evidence="6">
    <location>
        <begin position="305"/>
        <end position="324"/>
    </location>
</feature>
<feature type="transmembrane region" description="Helical" evidence="6">
    <location>
        <begin position="33"/>
        <end position="56"/>
    </location>
</feature>
<name>A0A7V3VT43_9BACT</name>
<dbReference type="EMBL" id="DTPE01000129">
    <property type="protein sequence ID" value="HGE75106.1"/>
    <property type="molecule type" value="Genomic_DNA"/>
</dbReference>
<feature type="transmembrane region" description="Helical" evidence="6">
    <location>
        <begin position="62"/>
        <end position="80"/>
    </location>
</feature>
<feature type="transmembrane region" description="Helical" evidence="6">
    <location>
        <begin position="449"/>
        <end position="467"/>
    </location>
</feature>
<feature type="transmembrane region" description="Helical" evidence="6">
    <location>
        <begin position="479"/>
        <end position="503"/>
    </location>
</feature>
<proteinExistence type="predicted"/>
<comment type="subcellular location">
    <subcellularLocation>
        <location evidence="1">Membrane</location>
        <topology evidence="1">Multi-pass membrane protein</topology>
    </subcellularLocation>
</comment>
<feature type="transmembrane region" description="Helical" evidence="6">
    <location>
        <begin position="515"/>
        <end position="534"/>
    </location>
</feature>
<protein>
    <submittedName>
        <fullName evidence="8">APC family permease</fullName>
    </submittedName>
</protein>
<feature type="transmembrane region" description="Helical" evidence="6">
    <location>
        <begin position="422"/>
        <end position="443"/>
    </location>
</feature>
<evidence type="ECO:0000256" key="6">
    <source>
        <dbReference type="SAM" id="Phobius"/>
    </source>
</evidence>
<feature type="transmembrane region" description="Helical" evidence="6">
    <location>
        <begin position="386"/>
        <end position="410"/>
    </location>
</feature>
<accession>A0A7V3VT43</accession>
<dbReference type="PANTHER" id="PTHR47547:SF1">
    <property type="entry name" value="ASPARTATE-PROTON SYMPORTER"/>
    <property type="match status" value="1"/>
</dbReference>
<feature type="transmembrane region" description="Helical" evidence="6">
    <location>
        <begin position="212"/>
        <end position="235"/>
    </location>
</feature>
<feature type="transmembrane region" description="Helical" evidence="6">
    <location>
        <begin position="181"/>
        <end position="200"/>
    </location>
</feature>
<keyword evidence="3 6" id="KW-0812">Transmembrane</keyword>
<dbReference type="InterPro" id="IPR004840">
    <property type="entry name" value="Amino_acid_permease_CS"/>
</dbReference>
<feature type="transmembrane region" description="Helical" evidence="6">
    <location>
        <begin position="579"/>
        <end position="600"/>
    </location>
</feature>
<evidence type="ECO:0000259" key="7">
    <source>
        <dbReference type="Pfam" id="PF00324"/>
    </source>
</evidence>
<feature type="transmembrane region" description="Helical" evidence="6">
    <location>
        <begin position="256"/>
        <end position="278"/>
    </location>
</feature>
<gene>
    <name evidence="8" type="ORF">ENX73_03150</name>
</gene>
<feature type="transmembrane region" description="Helical" evidence="6">
    <location>
        <begin position="363"/>
        <end position="380"/>
    </location>
</feature>
<dbReference type="PROSITE" id="PS00218">
    <property type="entry name" value="AMINO_ACID_PERMEASE_1"/>
    <property type="match status" value="1"/>
</dbReference>
<feature type="transmembrane region" description="Helical" evidence="6">
    <location>
        <begin position="546"/>
        <end position="567"/>
    </location>
</feature>
<evidence type="ECO:0000256" key="4">
    <source>
        <dbReference type="ARBA" id="ARBA00022989"/>
    </source>
</evidence>
<keyword evidence="2" id="KW-0813">Transport</keyword>
<dbReference type="GO" id="GO:0006865">
    <property type="term" value="P:amino acid transport"/>
    <property type="evidence" value="ECO:0007669"/>
    <property type="project" value="InterPro"/>
</dbReference>
<dbReference type="Pfam" id="PF00324">
    <property type="entry name" value="AA_permease"/>
    <property type="match status" value="1"/>
</dbReference>
<feature type="transmembrane region" description="Helical" evidence="6">
    <location>
        <begin position="142"/>
        <end position="169"/>
    </location>
</feature>
<reference evidence="8" key="1">
    <citation type="journal article" date="2020" name="mSystems">
        <title>Genome- and Community-Level Interaction Insights into Carbon Utilization and Element Cycling Functions of Hydrothermarchaeota in Hydrothermal Sediment.</title>
        <authorList>
            <person name="Zhou Z."/>
            <person name="Liu Y."/>
            <person name="Xu W."/>
            <person name="Pan J."/>
            <person name="Luo Z.H."/>
            <person name="Li M."/>
        </authorList>
    </citation>
    <scope>NUCLEOTIDE SEQUENCE [LARGE SCALE GENOMIC DNA]</scope>
    <source>
        <strain evidence="8">SpSt-966</strain>
    </source>
</reference>
<feature type="transmembrane region" description="Helical" evidence="6">
    <location>
        <begin position="100"/>
        <end position="122"/>
    </location>
</feature>
<keyword evidence="5 6" id="KW-0472">Membrane</keyword>